<reference evidence="2 3" key="1">
    <citation type="submission" date="2020-04" db="EMBL/GenBank/DDBJ databases">
        <authorList>
            <person name="De Canck E."/>
        </authorList>
    </citation>
    <scope>NUCLEOTIDE SEQUENCE [LARGE SCALE GENOMIC DNA]</scope>
    <source>
        <strain evidence="2 3">LMG 26845</strain>
    </source>
</reference>
<dbReference type="EMBL" id="CADIJR010000011">
    <property type="protein sequence ID" value="CAB3636573.1"/>
    <property type="molecule type" value="Genomic_DNA"/>
</dbReference>
<proteinExistence type="predicted"/>
<dbReference type="GeneID" id="92897573"/>
<dbReference type="Proteomes" id="UP000507979">
    <property type="component" value="Unassembled WGS sequence"/>
</dbReference>
<evidence type="ECO:0000256" key="1">
    <source>
        <dbReference type="SAM" id="MobiDB-lite"/>
    </source>
</evidence>
<dbReference type="AlphaFoldDB" id="A0A6J4ZPC9"/>
<evidence type="ECO:0000313" key="2">
    <source>
        <dbReference type="EMBL" id="CAB3636573.1"/>
    </source>
</evidence>
<dbReference type="RefSeq" id="WP_054429730.1">
    <property type="nucleotide sequence ID" value="NZ_CADIJR010000011.1"/>
</dbReference>
<accession>A0A6J4ZPC9</accession>
<feature type="compositionally biased region" description="Low complexity" evidence="1">
    <location>
        <begin position="10"/>
        <end position="21"/>
    </location>
</feature>
<organism evidence="2 3">
    <name type="scientific">Achromobacter insuavis</name>
    <dbReference type="NCBI Taxonomy" id="1287735"/>
    <lineage>
        <taxon>Bacteria</taxon>
        <taxon>Pseudomonadati</taxon>
        <taxon>Pseudomonadota</taxon>
        <taxon>Betaproteobacteria</taxon>
        <taxon>Burkholderiales</taxon>
        <taxon>Alcaligenaceae</taxon>
        <taxon>Achromobacter</taxon>
    </lineage>
</organism>
<gene>
    <name evidence="2" type="ORF">LMG26845_01726</name>
</gene>
<feature type="region of interest" description="Disordered" evidence="1">
    <location>
        <begin position="1"/>
        <end position="22"/>
    </location>
</feature>
<protein>
    <submittedName>
        <fullName evidence="2">Uncharacterized protein</fullName>
    </submittedName>
</protein>
<name>A0A6J4ZPC9_9BURK</name>
<evidence type="ECO:0000313" key="3">
    <source>
        <dbReference type="Proteomes" id="UP000507979"/>
    </source>
</evidence>
<sequence length="233" mass="24878">MPTPTPTLNAGRATPLAAGRRGAARDRARLLRPLAALLCLGLSACINVRPMQPPPPLYALWAKPGVDQQGVRGALLDCGFPSASHVDGATITNNDYARGEQCMLGKGFAYQERHTYCDTHPHLAACPAIDGAAAAESRQRPPAYEQWTRPDADAQRVQQAMRACGYASVIEPGDDMLLNDIAAAQLCMLDQGFRLTLPANALLCRNPPMLAACRGRVIDTAHCCAPPRAAGQR</sequence>
<keyword evidence="3" id="KW-1185">Reference proteome</keyword>